<protein>
    <recommendedName>
        <fullName evidence="1">Poly [ADP-ribose] polymerase</fullName>
        <shortName evidence="1">PARP</shortName>
        <ecNumber evidence="1">2.4.2.-</ecNumber>
    </recommendedName>
</protein>
<dbReference type="AlphaFoldDB" id="A0AAD9N3C1"/>
<sequence length="767" mass="84643">MADIDVISLDSEGESEEHAVVISDTEDDVIFIGKIDAHPKNLSLSGTCESSTTDVKVTTLPVHDNSQDLIVLSKTKDSPDDVVSLEISDAGSGRRLLPSCDESNKAMCELHFKSNLDVPSQPAPSVLDDLLCPNMSPDFGSACSDSIFSAVIPSSSLNTNTAATDLPPSKRLQNASSDLVSDGKTEPSHSRGSCSDDDANIILSNDGSDSDSDDSSLSSFSSSVNSDSDTFGVSSGSSSESDLDNFSISSETSTKGGATVVDTSPAVPPTPIFDKLIQFPSLERDNHGLKSARGEIRHDEAGNVVLRNGNISSDQLVSIINQSENSVCDLGAESSKLTSGKTAVEAVELVIPCKRFRTSKSPDGKSLSNLVLPDRDKIQERKKLTLSKQCQELHDECNLCEKLVDTGLLVRCPCGRNCCAQCIEKQITTLLATGKKGLPKCASIDCNGICEMDKLAKFLPPMVMVILRKKIEEETIGDIMQWLIPRKEESSKRDLDNILGLPEQWQPMTECQDYVLVDVPSASVEYIEIRDLFHMSMLSPRAEIQAIKRVQNPNLWRFYAMKRHIMMKDVKCPHDPPIERRLFHGTKSSNTDSICRDNFDWRLSGVHGTAYGIGSYFAHEASYSHRFTDQSRILHQPRPVNLSLHIFQPSVLTSLSIVPPQPLPIAGLAWSSQMLMTNSDPMLNQDPRNLLTNQKHHHVMFVAKVLTGRYTLGRSEYRKPPKISEDGRECYDSCVNSMAYPEIFVIFEKSQCYPEYVIEYTNEFYRH</sequence>
<name>A0AAD9N3C1_9ANNE</name>
<comment type="caution">
    <text evidence="4">The sequence shown here is derived from an EMBL/GenBank/DDBJ whole genome shotgun (WGS) entry which is preliminary data.</text>
</comment>
<evidence type="ECO:0000313" key="5">
    <source>
        <dbReference type="Proteomes" id="UP001208570"/>
    </source>
</evidence>
<dbReference type="InterPro" id="IPR051712">
    <property type="entry name" value="ARTD-AVP"/>
</dbReference>
<evidence type="ECO:0000313" key="4">
    <source>
        <dbReference type="EMBL" id="KAK2153923.1"/>
    </source>
</evidence>
<proteinExistence type="predicted"/>
<dbReference type="GO" id="GO:0003950">
    <property type="term" value="F:NAD+ poly-ADP-ribosyltransferase activity"/>
    <property type="evidence" value="ECO:0007669"/>
    <property type="project" value="UniProtKB-UniRule"/>
</dbReference>
<evidence type="ECO:0000259" key="3">
    <source>
        <dbReference type="PROSITE" id="PS51059"/>
    </source>
</evidence>
<dbReference type="Gene3D" id="3.90.228.10">
    <property type="match status" value="2"/>
</dbReference>
<dbReference type="PANTHER" id="PTHR45740">
    <property type="entry name" value="POLY [ADP-RIBOSE] POLYMERASE"/>
    <property type="match status" value="1"/>
</dbReference>
<dbReference type="EMBL" id="JAODUP010000281">
    <property type="protein sequence ID" value="KAK2153923.1"/>
    <property type="molecule type" value="Genomic_DNA"/>
</dbReference>
<dbReference type="EC" id="2.4.2.-" evidence="1"/>
<dbReference type="InterPro" id="IPR012317">
    <property type="entry name" value="Poly(ADP-ribose)pol_cat_dom"/>
</dbReference>
<dbReference type="CDD" id="cd01439">
    <property type="entry name" value="TCCD_inducible_PARP_like"/>
    <property type="match status" value="1"/>
</dbReference>
<keyword evidence="5" id="KW-1185">Reference proteome</keyword>
<feature type="domain" description="PARP catalytic" evidence="3">
    <location>
        <begin position="501"/>
        <end position="767"/>
    </location>
</feature>
<evidence type="ECO:0000256" key="1">
    <source>
        <dbReference type="RuleBase" id="RU362114"/>
    </source>
</evidence>
<dbReference type="GO" id="GO:1990404">
    <property type="term" value="F:NAD+-protein mono-ADP-ribosyltransferase activity"/>
    <property type="evidence" value="ECO:0007669"/>
    <property type="project" value="TreeGrafter"/>
</dbReference>
<organism evidence="4 5">
    <name type="scientific">Paralvinella palmiformis</name>
    <dbReference type="NCBI Taxonomy" id="53620"/>
    <lineage>
        <taxon>Eukaryota</taxon>
        <taxon>Metazoa</taxon>
        <taxon>Spiralia</taxon>
        <taxon>Lophotrochozoa</taxon>
        <taxon>Annelida</taxon>
        <taxon>Polychaeta</taxon>
        <taxon>Sedentaria</taxon>
        <taxon>Canalipalpata</taxon>
        <taxon>Terebellida</taxon>
        <taxon>Terebelliformia</taxon>
        <taxon>Alvinellidae</taxon>
        <taxon>Paralvinella</taxon>
    </lineage>
</organism>
<reference evidence="4" key="1">
    <citation type="journal article" date="2023" name="Mol. Biol. Evol.">
        <title>Third-Generation Sequencing Reveals the Adaptive Role of the Epigenome in Three Deep-Sea Polychaetes.</title>
        <authorList>
            <person name="Perez M."/>
            <person name="Aroh O."/>
            <person name="Sun Y."/>
            <person name="Lan Y."/>
            <person name="Juniper S.K."/>
            <person name="Young C.R."/>
            <person name="Angers B."/>
            <person name="Qian P.Y."/>
        </authorList>
    </citation>
    <scope>NUCLEOTIDE SEQUENCE</scope>
    <source>
        <strain evidence="4">P08H-3</strain>
    </source>
</reference>
<dbReference type="PANTHER" id="PTHR45740:SF2">
    <property type="entry name" value="POLY [ADP-RIBOSE] POLYMERASE"/>
    <property type="match status" value="1"/>
</dbReference>
<keyword evidence="1" id="KW-0328">Glycosyltransferase</keyword>
<dbReference type="PROSITE" id="PS51059">
    <property type="entry name" value="PARP_CATALYTIC"/>
    <property type="match status" value="1"/>
</dbReference>
<dbReference type="GO" id="GO:0005634">
    <property type="term" value="C:nucleus"/>
    <property type="evidence" value="ECO:0007669"/>
    <property type="project" value="TreeGrafter"/>
</dbReference>
<keyword evidence="1" id="KW-0520">NAD</keyword>
<feature type="region of interest" description="Disordered" evidence="2">
    <location>
        <begin position="158"/>
        <end position="269"/>
    </location>
</feature>
<feature type="compositionally biased region" description="Low complexity" evidence="2">
    <location>
        <begin position="215"/>
        <end position="250"/>
    </location>
</feature>
<dbReference type="Pfam" id="PF00644">
    <property type="entry name" value="PARP"/>
    <property type="match status" value="1"/>
</dbReference>
<gene>
    <name evidence="4" type="ORF">LSH36_281g04097</name>
</gene>
<evidence type="ECO:0000256" key="2">
    <source>
        <dbReference type="SAM" id="MobiDB-lite"/>
    </source>
</evidence>
<dbReference type="Proteomes" id="UP001208570">
    <property type="component" value="Unassembled WGS sequence"/>
</dbReference>
<accession>A0AAD9N3C1</accession>
<dbReference type="SUPFAM" id="SSF56399">
    <property type="entry name" value="ADP-ribosylation"/>
    <property type="match status" value="1"/>
</dbReference>
<keyword evidence="1" id="KW-0808">Transferase</keyword>